<dbReference type="InterPro" id="IPR016024">
    <property type="entry name" value="ARM-type_fold"/>
</dbReference>
<keyword evidence="10" id="KW-1185">Reference proteome</keyword>
<dbReference type="EMBL" id="AJWJ01000134">
    <property type="protein sequence ID" value="KAF2074690.1"/>
    <property type="molecule type" value="Genomic_DNA"/>
</dbReference>
<dbReference type="GO" id="GO:0032012">
    <property type="term" value="P:regulation of ARF protein signal transduction"/>
    <property type="evidence" value="ECO:0007669"/>
    <property type="project" value="InterPro"/>
</dbReference>
<name>A0A8J4PWU9_9MYCE</name>
<feature type="compositionally biased region" description="Polar residues" evidence="7">
    <location>
        <begin position="57"/>
        <end position="76"/>
    </location>
</feature>
<dbReference type="Proteomes" id="UP000695562">
    <property type="component" value="Unassembled WGS sequence"/>
</dbReference>
<feature type="region of interest" description="Disordered" evidence="7">
    <location>
        <begin position="1605"/>
        <end position="1628"/>
    </location>
</feature>
<dbReference type="PANTHER" id="PTHR10663">
    <property type="entry name" value="GUANYL-NUCLEOTIDE EXCHANGE FACTOR"/>
    <property type="match status" value="1"/>
</dbReference>
<feature type="region of interest" description="Disordered" evidence="7">
    <location>
        <begin position="1048"/>
        <end position="1085"/>
    </location>
</feature>
<evidence type="ECO:0000256" key="1">
    <source>
        <dbReference type="ARBA" id="ARBA00004370"/>
    </source>
</evidence>
<dbReference type="InterPro" id="IPR032629">
    <property type="entry name" value="DCB_dom"/>
</dbReference>
<dbReference type="GO" id="GO:0005085">
    <property type="term" value="F:guanyl-nucleotide exchange factor activity"/>
    <property type="evidence" value="ECO:0007669"/>
    <property type="project" value="InterPro"/>
</dbReference>
<dbReference type="SUPFAM" id="SSF48371">
    <property type="entry name" value="ARM repeat"/>
    <property type="match status" value="1"/>
</dbReference>
<dbReference type="InterPro" id="IPR035999">
    <property type="entry name" value="Sec7_dom_sf"/>
</dbReference>
<evidence type="ECO:0000259" key="8">
    <source>
        <dbReference type="PROSITE" id="PS50190"/>
    </source>
</evidence>
<feature type="compositionally biased region" description="Low complexity" evidence="7">
    <location>
        <begin position="11"/>
        <end position="45"/>
    </location>
</feature>
<dbReference type="PROSITE" id="PS50190">
    <property type="entry name" value="SEC7"/>
    <property type="match status" value="1"/>
</dbReference>
<keyword evidence="4" id="KW-0963">Cytoplasm</keyword>
<dbReference type="InterPro" id="IPR032691">
    <property type="entry name" value="Mon2/Sec7/BIG1-like_HUS"/>
</dbReference>
<comment type="subcellular location">
    <subcellularLocation>
        <location evidence="2">Cytoplasm</location>
    </subcellularLocation>
    <subcellularLocation>
        <location evidence="1">Membrane</location>
    </subcellularLocation>
</comment>
<feature type="compositionally biased region" description="Basic residues" evidence="7">
    <location>
        <begin position="1695"/>
        <end position="1706"/>
    </location>
</feature>
<accession>A0A8J4PWU9</accession>
<gene>
    <name evidence="9" type="ORF">CYY_004004</name>
</gene>
<feature type="region of interest" description="Disordered" evidence="7">
    <location>
        <begin position="1"/>
        <end position="147"/>
    </location>
</feature>
<dbReference type="CDD" id="cd00171">
    <property type="entry name" value="Sec7"/>
    <property type="match status" value="1"/>
</dbReference>
<feature type="compositionally biased region" description="Low complexity" evidence="7">
    <location>
        <begin position="414"/>
        <end position="444"/>
    </location>
</feature>
<evidence type="ECO:0000313" key="9">
    <source>
        <dbReference type="EMBL" id="KAF2074690.1"/>
    </source>
</evidence>
<dbReference type="InterPro" id="IPR023394">
    <property type="entry name" value="Sec7_C_sf"/>
</dbReference>
<dbReference type="GO" id="GO:0016020">
    <property type="term" value="C:membrane"/>
    <property type="evidence" value="ECO:0007669"/>
    <property type="project" value="UniProtKB-SubCell"/>
</dbReference>
<feature type="compositionally biased region" description="Pro residues" evidence="7">
    <location>
        <begin position="116"/>
        <end position="127"/>
    </location>
</feature>
<evidence type="ECO:0000256" key="3">
    <source>
        <dbReference type="ARBA" id="ARBA00022448"/>
    </source>
</evidence>
<evidence type="ECO:0000256" key="5">
    <source>
        <dbReference type="ARBA" id="ARBA00022927"/>
    </source>
</evidence>
<dbReference type="Gene3D" id="1.10.1000.11">
    <property type="entry name" value="Arf Nucleotide-binding Site Opener,domain 2"/>
    <property type="match status" value="1"/>
</dbReference>
<feature type="compositionally biased region" description="Polar residues" evidence="7">
    <location>
        <begin position="1"/>
        <end position="10"/>
    </location>
</feature>
<evidence type="ECO:0000256" key="7">
    <source>
        <dbReference type="SAM" id="MobiDB-lite"/>
    </source>
</evidence>
<dbReference type="InterPro" id="IPR000904">
    <property type="entry name" value="Sec7_dom"/>
</dbReference>
<keyword evidence="6" id="KW-0472">Membrane</keyword>
<evidence type="ECO:0000256" key="4">
    <source>
        <dbReference type="ARBA" id="ARBA00022490"/>
    </source>
</evidence>
<dbReference type="PANTHER" id="PTHR10663:SF375">
    <property type="entry name" value="LD29171P"/>
    <property type="match status" value="1"/>
</dbReference>
<comment type="caution">
    <text evidence="9">The sequence shown here is derived from an EMBL/GenBank/DDBJ whole genome shotgun (WGS) entry which is preliminary data.</text>
</comment>
<sequence>MQQPGTTEQLSASTTNTTSPANTEPSATATTLPTTTTTTTTTNSTTEKHVEHHISVQPITSQPGSYHSSPAVTGTNALVGGGSKKPQESPLPSPIISREHMINSASGSPVQQHQTTPPPAQQQPPPSSVQQHVAPTPTTTPPTTPESLTVMINKFLTKIVGDSSKKQQNIKDEVKIILEYLKANPALLSKTESSPIASRNNAAWLKVLEHLSIVFKYALESKQSKLIQSSVDITEKLISGNYILYNMVDSSSNKLIIDKFIEPTFHQCVEISDEMTLAQVIKLVHIAATKFHRETLLYSFKTLFYIHVHSKHQSNIFIASKTSITQIIHRLFKNFKSHKPPTPVSPPNNHSNTTPTITTTTTTTPASSSVSAKSTTTTTNTSNTITEELVGSNELVNGIVEDLVDKVIQQQDGNNNNNNSLPNITQTILSPPTITTTPQTSQDSIGSPTTTNINDRENELCLRDSIYLFRLLCGLSLREIIDHESADVRVRIFSLELISSIFEEFGKFLKSYPTIANYEIKEGLFPSILNSGFSTNSTIFKLSLTLFLHLATHFREYLRDAIGQYFTWVILRVLESNTSTLQQKWMVLQVLTQFCQNSQILVDLYVNYDCSLSTKDIFQKTVEDLSKIAQLVVPDNKPHELKVKYSALECLALLVKSLSDGLNLQKENLQEKLLQIPDDTKFIQQKKFKLLIEEGKSKFKMSSKKGVEFFIKIGAVKRDAAELSKFFKETEGLDKVALGVYISEKEDFNLEVLSCFTDLFNFNGFTLDGALRYYLSHFRLVGEAQKVDRIMETFSKKFYTDNSHNEGFHLENSEATFILSFAIVMLATDLHSVSIKKENRMTKAAWLKMNAGNNGGKQFDESYLLAIYDRISQEPLKLKEDIEDTEEIPIKIKTTFPIDDPPQGSAKQSTKPPYDCGNLLENVKFMIGCGWHSILAALSLVLENTEDSKIIQTCLEGFKYSIDLTSLLTMSIEREAFISSLSNFTISEKIKELKQKNMDSLQKLILIARIDGNYLEKSWLQVLRAISLLERLRILFLGVNNPNPQEIMNHLSGSGGGIGGGSGNGSSANSGANSGGLSANGHQPAKRTISTSDFFSVKSLQRYGSTPSIEGINVEQISKELETANHLFVNSNTLSNEAIVYFVECLTTVSMDEIKLQTPSTFSLQKLVEVAVYNSHRIKNIWNIIADHFTKIGTTQADNVYIVSMVIDSLKQLAQKFLDLEEENKDASQKDFLRPLEMIFSHNTHPDVRELILKCIFQLTNGRNSMIKSGWRPIFTIFTLSSSSADHQIASQAFDFVDELIRDFSYITETFFIDYVNCLSSYANSRYKDLSTKAIDILSYCGVQLANGRVCTLLREEGAPSNTPLFTDSEQHISLWFPLLTGLARVISHPDSELRSYSVDTLFRVLALFGSTFSSKLWELIFRGVLLPIFDNVGYSKGQTETILEDTKWLKQTGSHAFQSLTEMFINFIDIICFLLDDMLDLLVSCILQENELLAKTAGTFLIQLVTTNGNKFTQLQWSNIVSQLYKIFQTNTPYEVNDLLNSIEVEDLNIINNNHNVQTQHININVSEVSANSHSNNNNNNNNNNDEEKLLNNKHLSIKNNVSNQSKSAPITPIMTPQDSSPPLSKLTLVNSKSIDSNLNVGELSRAATSLPGTPPLTLTPPSGRKVSNSNEGGNSDEKSSDDITFNGENTNNNHHHNHNHHHHRSQSESFNNNGNNNNVPIRKSFNHTPIQQTPQTNPQQQQQQQPQQQLNINLQPYARVLSNIQSKCSVQLQMVQAINDIAISHYEYLNTSQLLCLGDCLETTFTFCQHTLQDPRLSISLNKIVSTFEIIKKTSITGYLNLLFILYSEQEVDVENRTTQSEFRLINLCKELFQLFISNSSSGASLSSSTSSFTSGYDLVQPSTILQILQGILSFNDAKFIRNMGIFYELLVQLLLNDNRDIRLTLRDILIRVGQHKLLL</sequence>
<dbReference type="InterPro" id="IPR046455">
    <property type="entry name" value="Sec7/BIG1-like_C"/>
</dbReference>
<keyword evidence="5" id="KW-0653">Protein transport</keyword>
<dbReference type="Pfam" id="PF01369">
    <property type="entry name" value="Sec7"/>
    <property type="match status" value="1"/>
</dbReference>
<keyword evidence="3" id="KW-0813">Transport</keyword>
<feature type="compositionally biased region" description="Gly residues" evidence="7">
    <location>
        <begin position="1053"/>
        <end position="1064"/>
    </location>
</feature>
<evidence type="ECO:0000313" key="10">
    <source>
        <dbReference type="Proteomes" id="UP000695562"/>
    </source>
</evidence>
<feature type="compositionally biased region" description="Low complexity" evidence="7">
    <location>
        <begin position="347"/>
        <end position="386"/>
    </location>
</feature>
<evidence type="ECO:0000256" key="2">
    <source>
        <dbReference type="ARBA" id="ARBA00004496"/>
    </source>
</evidence>
<evidence type="ECO:0000256" key="6">
    <source>
        <dbReference type="ARBA" id="ARBA00023136"/>
    </source>
</evidence>
<feature type="region of interest" description="Disordered" evidence="7">
    <location>
        <begin position="411"/>
        <end position="450"/>
    </location>
</feature>
<feature type="region of interest" description="Disordered" evidence="7">
    <location>
        <begin position="1647"/>
        <end position="1750"/>
    </location>
</feature>
<feature type="compositionally biased region" description="Low complexity" evidence="7">
    <location>
        <begin position="1730"/>
        <end position="1750"/>
    </location>
</feature>
<feature type="compositionally biased region" description="Low complexity" evidence="7">
    <location>
        <begin position="1065"/>
        <end position="1081"/>
    </location>
</feature>
<feature type="compositionally biased region" description="Low complexity" evidence="7">
    <location>
        <begin position="128"/>
        <end position="137"/>
    </location>
</feature>
<dbReference type="Pfam" id="PF16213">
    <property type="entry name" value="DCB"/>
    <property type="match status" value="1"/>
</dbReference>
<dbReference type="SUPFAM" id="SSF48425">
    <property type="entry name" value="Sec7 domain"/>
    <property type="match status" value="1"/>
</dbReference>
<protein>
    <recommendedName>
        <fullName evidence="8">SEC7 domain-containing protein</fullName>
    </recommendedName>
</protein>
<dbReference type="GO" id="GO:0015031">
    <property type="term" value="P:protein transport"/>
    <property type="evidence" value="ECO:0007669"/>
    <property type="project" value="UniProtKB-KW"/>
</dbReference>
<dbReference type="OrthoDB" id="18431at2759"/>
<dbReference type="Gene3D" id="1.10.220.20">
    <property type="match status" value="1"/>
</dbReference>
<dbReference type="InterPro" id="IPR015403">
    <property type="entry name" value="Mon2/Sec7/BIG1-like_HDS"/>
</dbReference>
<organism evidence="9 10">
    <name type="scientific">Polysphondylium violaceum</name>
    <dbReference type="NCBI Taxonomy" id="133409"/>
    <lineage>
        <taxon>Eukaryota</taxon>
        <taxon>Amoebozoa</taxon>
        <taxon>Evosea</taxon>
        <taxon>Eumycetozoa</taxon>
        <taxon>Dictyostelia</taxon>
        <taxon>Dictyosteliales</taxon>
        <taxon>Dictyosteliaceae</taxon>
        <taxon>Polysphondylium</taxon>
    </lineage>
</organism>
<dbReference type="SMART" id="SM00222">
    <property type="entry name" value="Sec7"/>
    <property type="match status" value="1"/>
</dbReference>
<dbReference type="GO" id="GO:0005737">
    <property type="term" value="C:cytoplasm"/>
    <property type="evidence" value="ECO:0007669"/>
    <property type="project" value="UniProtKB-SubCell"/>
</dbReference>
<feature type="region of interest" description="Disordered" evidence="7">
    <location>
        <begin position="338"/>
        <end position="386"/>
    </location>
</feature>
<dbReference type="Pfam" id="PF12783">
    <property type="entry name" value="Sec7-like_HUS"/>
    <property type="match status" value="1"/>
</dbReference>
<proteinExistence type="predicted"/>
<feature type="domain" description="SEC7" evidence="8">
    <location>
        <begin position="681"/>
        <end position="874"/>
    </location>
</feature>
<dbReference type="Pfam" id="PF09324">
    <property type="entry name" value="Sec7-like_HDS"/>
    <property type="match status" value="1"/>
</dbReference>
<reference evidence="9" key="1">
    <citation type="submission" date="2020-01" db="EMBL/GenBank/DDBJ databases">
        <title>Development of genomics and gene disruption for Polysphondylium violaceum indicates a role for the polyketide synthase stlB in stalk morphogenesis.</title>
        <authorList>
            <person name="Narita B."/>
            <person name="Kawabe Y."/>
            <person name="Kin K."/>
            <person name="Saito T."/>
            <person name="Gibbs R."/>
            <person name="Kuspa A."/>
            <person name="Muzny D."/>
            <person name="Queller D."/>
            <person name="Richards S."/>
            <person name="Strassman J."/>
            <person name="Sucgang R."/>
            <person name="Worley K."/>
            <person name="Schaap P."/>
        </authorList>
    </citation>
    <scope>NUCLEOTIDE SEQUENCE</scope>
    <source>
        <strain evidence="9">QSvi11</strain>
    </source>
</reference>
<dbReference type="Pfam" id="PF20252">
    <property type="entry name" value="BIG2_C"/>
    <property type="match status" value="1"/>
</dbReference>